<dbReference type="SUPFAM" id="SSF48264">
    <property type="entry name" value="Cytochrome P450"/>
    <property type="match status" value="1"/>
</dbReference>
<evidence type="ECO:0000256" key="1">
    <source>
        <dbReference type="ARBA" id="ARBA00001971"/>
    </source>
</evidence>
<evidence type="ECO:0000256" key="4">
    <source>
        <dbReference type="ARBA" id="ARBA00023002"/>
    </source>
</evidence>
<keyword evidence="8" id="KW-0812">Transmembrane</keyword>
<dbReference type="Gene3D" id="1.10.630.10">
    <property type="entry name" value="Cytochrome P450"/>
    <property type="match status" value="1"/>
</dbReference>
<feature type="region of interest" description="Disordered" evidence="7">
    <location>
        <begin position="404"/>
        <end position="423"/>
    </location>
</feature>
<comment type="cofactor">
    <cofactor evidence="1">
        <name>heme</name>
        <dbReference type="ChEBI" id="CHEBI:30413"/>
    </cofactor>
</comment>
<dbReference type="GO" id="GO:0004497">
    <property type="term" value="F:monooxygenase activity"/>
    <property type="evidence" value="ECO:0007669"/>
    <property type="project" value="UniProtKB-KW"/>
</dbReference>
<keyword evidence="8" id="KW-1133">Transmembrane helix</keyword>
<name>A0A2V5J692_9EURO</name>
<keyword evidence="3" id="KW-0479">Metal-binding</keyword>
<dbReference type="GO" id="GO:0005506">
    <property type="term" value="F:iron ion binding"/>
    <property type="evidence" value="ECO:0007669"/>
    <property type="project" value="InterPro"/>
</dbReference>
<feature type="transmembrane region" description="Helical" evidence="8">
    <location>
        <begin position="7"/>
        <end position="33"/>
    </location>
</feature>
<evidence type="ECO:0000256" key="2">
    <source>
        <dbReference type="ARBA" id="ARBA00010617"/>
    </source>
</evidence>
<evidence type="ECO:0000256" key="6">
    <source>
        <dbReference type="ARBA" id="ARBA00023033"/>
    </source>
</evidence>
<dbReference type="PANTHER" id="PTHR46206:SF7">
    <property type="entry name" value="P450, PUTATIVE (EUROFUNG)-RELATED"/>
    <property type="match status" value="1"/>
</dbReference>
<comment type="similarity">
    <text evidence="2">Belongs to the cytochrome P450 family.</text>
</comment>
<keyword evidence="8" id="KW-0472">Membrane</keyword>
<evidence type="ECO:0000256" key="5">
    <source>
        <dbReference type="ARBA" id="ARBA00023004"/>
    </source>
</evidence>
<dbReference type="PANTHER" id="PTHR46206">
    <property type="entry name" value="CYTOCHROME P450"/>
    <property type="match status" value="1"/>
</dbReference>
<evidence type="ECO:0000256" key="7">
    <source>
        <dbReference type="SAM" id="MobiDB-lite"/>
    </source>
</evidence>
<proteinExistence type="inferred from homology"/>
<dbReference type="GO" id="GO:0016705">
    <property type="term" value="F:oxidoreductase activity, acting on paired donors, with incorporation or reduction of molecular oxygen"/>
    <property type="evidence" value="ECO:0007669"/>
    <property type="project" value="InterPro"/>
</dbReference>
<evidence type="ECO:0000256" key="8">
    <source>
        <dbReference type="SAM" id="Phobius"/>
    </source>
</evidence>
<dbReference type="AlphaFoldDB" id="A0A2V5J692"/>
<sequence length="569" mass="64703">MSFLRDLYVYLYLAALKTFPVLPTTLIVCFFFHRFAIAPLYDELARLPTVRYRWFLPDTLNRIAFYFYGRDQIAQGYRKYKDRAFRLLTTDGDLVVLPLEYLWEIEQLPITTLSAARARHKNLLSEYTDVVRGSTNVSRAVAEMSQQHLQHITMQFNDEFHKALYVEVPRCQYKWTPVNLYRLVLKLISRATARFTVGDELYLNELWLETVPSYTSDILTTIILLRPVPQVLRPLVARLLPSLRRARARARWAQTELLMPTIQSRQHKEVHDGAYQKPQDLMQRMLDTATTNFDREPANIAKALMSTITLSIVHPITNLVTHAVYDALTQGQGQGQSQGQTISPLRTETEEILSLIEHDDEFSLITRPYQSLMDSFLREVLRWNPLSELNPRYTLLKPHTFTTTTTTTTTTTNKSPQPLTLPATTQITFPAGPLSRDTTIIPHAERFDAFRWTRDPLEVLPLLRPDTIDPRLRKAVAFDTGLADTSPVNLHFGWGGGGGGGGGGRGAACPGRHLAARLAAVALGRLLVQYDLRLFPGEKRRRPGNLGAGEWVFPNPGVRVLVRERGRGD</sequence>
<keyword evidence="4" id="KW-0560">Oxidoreductase</keyword>
<organism evidence="9 10">
    <name type="scientific">Aspergillus indologenus CBS 114.80</name>
    <dbReference type="NCBI Taxonomy" id="1450541"/>
    <lineage>
        <taxon>Eukaryota</taxon>
        <taxon>Fungi</taxon>
        <taxon>Dikarya</taxon>
        <taxon>Ascomycota</taxon>
        <taxon>Pezizomycotina</taxon>
        <taxon>Eurotiomycetes</taxon>
        <taxon>Eurotiomycetidae</taxon>
        <taxon>Eurotiales</taxon>
        <taxon>Aspergillaceae</taxon>
        <taxon>Aspergillus</taxon>
        <taxon>Aspergillus subgen. Circumdati</taxon>
    </lineage>
</organism>
<dbReference type="InterPro" id="IPR036396">
    <property type="entry name" value="Cyt_P450_sf"/>
</dbReference>
<dbReference type="EMBL" id="KZ825526">
    <property type="protein sequence ID" value="PYI29766.1"/>
    <property type="molecule type" value="Genomic_DNA"/>
</dbReference>
<reference evidence="9 10" key="1">
    <citation type="submission" date="2018-02" db="EMBL/GenBank/DDBJ databases">
        <title>The genomes of Aspergillus section Nigri reveals drivers in fungal speciation.</title>
        <authorList>
            <consortium name="DOE Joint Genome Institute"/>
            <person name="Vesth T.C."/>
            <person name="Nybo J."/>
            <person name="Theobald S."/>
            <person name="Brandl J."/>
            <person name="Frisvad J.C."/>
            <person name="Nielsen K.F."/>
            <person name="Lyhne E.K."/>
            <person name="Kogle M.E."/>
            <person name="Kuo A."/>
            <person name="Riley R."/>
            <person name="Clum A."/>
            <person name="Nolan M."/>
            <person name="Lipzen A."/>
            <person name="Salamov A."/>
            <person name="Henrissat B."/>
            <person name="Wiebenga A."/>
            <person name="De vries R.P."/>
            <person name="Grigoriev I.V."/>
            <person name="Mortensen U.H."/>
            <person name="Andersen M.R."/>
            <person name="Baker S.E."/>
        </authorList>
    </citation>
    <scope>NUCLEOTIDE SEQUENCE [LARGE SCALE GENOMIC DNA]</scope>
    <source>
        <strain evidence="9 10">CBS 114.80</strain>
    </source>
</reference>
<accession>A0A2V5J692</accession>
<evidence type="ECO:0000256" key="3">
    <source>
        <dbReference type="ARBA" id="ARBA00022723"/>
    </source>
</evidence>
<dbReference type="GO" id="GO:0019748">
    <property type="term" value="P:secondary metabolic process"/>
    <property type="evidence" value="ECO:0007669"/>
    <property type="project" value="UniProtKB-ARBA"/>
</dbReference>
<protein>
    <submittedName>
        <fullName evidence="9">Cytochrome P450</fullName>
    </submittedName>
</protein>
<evidence type="ECO:0000313" key="9">
    <source>
        <dbReference type="EMBL" id="PYI29766.1"/>
    </source>
</evidence>
<keyword evidence="6" id="KW-0503">Monooxygenase</keyword>
<keyword evidence="5" id="KW-0408">Iron</keyword>
<keyword evidence="10" id="KW-1185">Reference proteome</keyword>
<dbReference type="Proteomes" id="UP000248817">
    <property type="component" value="Unassembled WGS sequence"/>
</dbReference>
<gene>
    <name evidence="9" type="ORF">BP00DRAFT_496397</name>
</gene>
<dbReference type="CDD" id="cd11041">
    <property type="entry name" value="CYP503A1-like"/>
    <property type="match status" value="1"/>
</dbReference>
<dbReference type="GO" id="GO:0020037">
    <property type="term" value="F:heme binding"/>
    <property type="evidence" value="ECO:0007669"/>
    <property type="project" value="InterPro"/>
</dbReference>
<feature type="compositionally biased region" description="Polar residues" evidence="7">
    <location>
        <begin position="413"/>
        <end position="423"/>
    </location>
</feature>
<evidence type="ECO:0000313" key="10">
    <source>
        <dbReference type="Proteomes" id="UP000248817"/>
    </source>
</evidence>